<dbReference type="Gene3D" id="2.40.170.20">
    <property type="entry name" value="TonB-dependent receptor, beta-barrel domain"/>
    <property type="match status" value="1"/>
</dbReference>
<protein>
    <recommendedName>
        <fullName evidence="9">TonB-dependent receptor-like beta-barrel domain-containing protein</fullName>
    </recommendedName>
</protein>
<evidence type="ECO:0000256" key="2">
    <source>
        <dbReference type="ARBA" id="ARBA00022448"/>
    </source>
</evidence>
<evidence type="ECO:0008006" key="9">
    <source>
        <dbReference type="Google" id="ProtNLM"/>
    </source>
</evidence>
<evidence type="ECO:0000256" key="3">
    <source>
        <dbReference type="ARBA" id="ARBA00022452"/>
    </source>
</evidence>
<keyword evidence="3" id="KW-1134">Transmembrane beta strand</keyword>
<dbReference type="InterPro" id="IPR036942">
    <property type="entry name" value="Beta-barrel_TonB_sf"/>
</dbReference>
<comment type="subcellular location">
    <subcellularLocation>
        <location evidence="1">Cell outer membrane</location>
        <topology evidence="1">Multi-pass membrane protein</topology>
    </subcellularLocation>
</comment>
<sequence length="356" mass="39830">MEELVYPDGADFWFVRYGGIARWRPAKGVEVTGFFSRYDYFDEETTPVIFTSGAFLPRRIARNRFYGQHWADWAGHPQNFGAMAKVDRGPWQIGLGLFSSRFTIDQFGANLFARTDAHGRTERQVLLGRDQVSQSYSGELLVEREFTEGPRCHHLLASARFRRVDDDLGGFAFRSLGPGAIDVADSVPEPDVAFGALTRDEIRQETGALGYEMQWQGLREINFGLQKTRYRKKVRAPGLAPSANADSPILWNASAVLTAMDGIVLYAATTRGLEESGTAPSFAANANLSLPALRTRQVEAGVRWTLTKDVKLIAGLFDVRRPYFELDADNVFRVLGDVKHRGRRFRSPPSPCQALT</sequence>
<keyword evidence="2" id="KW-0813">Transport</keyword>
<keyword evidence="5" id="KW-0472">Membrane</keyword>
<organism evidence="7 8">
    <name type="scientific">Blastomonas fulva</name>
    <dbReference type="NCBI Taxonomy" id="1550728"/>
    <lineage>
        <taxon>Bacteria</taxon>
        <taxon>Pseudomonadati</taxon>
        <taxon>Pseudomonadota</taxon>
        <taxon>Alphaproteobacteria</taxon>
        <taxon>Sphingomonadales</taxon>
        <taxon>Sphingomonadaceae</taxon>
        <taxon>Blastomonas</taxon>
    </lineage>
</organism>
<keyword evidence="4" id="KW-0812">Transmembrane</keyword>
<reference evidence="7 8" key="1">
    <citation type="submission" date="2017-03" db="EMBL/GenBank/DDBJ databases">
        <title>Complete genome sequence of Blastomonas fulva degrading microcsystin LR.</title>
        <authorList>
            <person name="Lee H.-g."/>
            <person name="Jin L."/>
            <person name="oh H.-M."/>
        </authorList>
    </citation>
    <scope>NUCLEOTIDE SEQUENCE [LARGE SCALE GENOMIC DNA]</scope>
    <source>
        <strain evidence="7 8">T2</strain>
    </source>
</reference>
<accession>A0ABN5BA05</accession>
<evidence type="ECO:0000313" key="8">
    <source>
        <dbReference type="Proteomes" id="UP000258016"/>
    </source>
</evidence>
<dbReference type="InterPro" id="IPR039426">
    <property type="entry name" value="TonB-dep_rcpt-like"/>
</dbReference>
<keyword evidence="8" id="KW-1185">Reference proteome</keyword>
<dbReference type="EMBL" id="CP020083">
    <property type="protein sequence ID" value="ASR53143.1"/>
    <property type="molecule type" value="Genomic_DNA"/>
</dbReference>
<evidence type="ECO:0000256" key="4">
    <source>
        <dbReference type="ARBA" id="ARBA00022692"/>
    </source>
</evidence>
<evidence type="ECO:0000313" key="7">
    <source>
        <dbReference type="EMBL" id="ASR53143.1"/>
    </source>
</evidence>
<evidence type="ECO:0000256" key="5">
    <source>
        <dbReference type="ARBA" id="ARBA00023136"/>
    </source>
</evidence>
<proteinExistence type="predicted"/>
<evidence type="ECO:0000256" key="1">
    <source>
        <dbReference type="ARBA" id="ARBA00004571"/>
    </source>
</evidence>
<gene>
    <name evidence="7" type="ORF">B5J99_18150</name>
</gene>
<keyword evidence="6" id="KW-0998">Cell outer membrane</keyword>
<name>A0ABN5BA05_9SPHN</name>
<evidence type="ECO:0000256" key="6">
    <source>
        <dbReference type="ARBA" id="ARBA00023237"/>
    </source>
</evidence>
<dbReference type="PANTHER" id="PTHR32552:SF83">
    <property type="entry name" value="BLR3904 PROTEIN"/>
    <property type="match status" value="1"/>
</dbReference>
<dbReference type="SUPFAM" id="SSF56935">
    <property type="entry name" value="Porins"/>
    <property type="match status" value="1"/>
</dbReference>
<dbReference type="Proteomes" id="UP000258016">
    <property type="component" value="Chromosome"/>
</dbReference>
<dbReference type="PANTHER" id="PTHR32552">
    <property type="entry name" value="FERRICHROME IRON RECEPTOR-RELATED"/>
    <property type="match status" value="1"/>
</dbReference>